<dbReference type="GO" id="GO:0030017">
    <property type="term" value="C:sarcomere"/>
    <property type="evidence" value="ECO:0007669"/>
    <property type="project" value="TreeGrafter"/>
</dbReference>
<dbReference type="AlphaFoldDB" id="A0A3S3NIM6"/>
<feature type="domain" description="Costars" evidence="2">
    <location>
        <begin position="79"/>
        <end position="155"/>
    </location>
</feature>
<dbReference type="Proteomes" id="UP000285301">
    <property type="component" value="Unassembled WGS sequence"/>
</dbReference>
<dbReference type="GO" id="GO:0035025">
    <property type="term" value="P:positive regulation of Rho protein signal transduction"/>
    <property type="evidence" value="ECO:0007669"/>
    <property type="project" value="InterPro"/>
</dbReference>
<organism evidence="3 7">
    <name type="scientific">Dinothrombium tinctorium</name>
    <dbReference type="NCBI Taxonomy" id="1965070"/>
    <lineage>
        <taxon>Eukaryota</taxon>
        <taxon>Metazoa</taxon>
        <taxon>Ecdysozoa</taxon>
        <taxon>Arthropoda</taxon>
        <taxon>Chelicerata</taxon>
        <taxon>Arachnida</taxon>
        <taxon>Acari</taxon>
        <taxon>Acariformes</taxon>
        <taxon>Trombidiformes</taxon>
        <taxon>Prostigmata</taxon>
        <taxon>Anystina</taxon>
        <taxon>Parasitengona</taxon>
        <taxon>Trombidioidea</taxon>
        <taxon>Trombidiidae</taxon>
        <taxon>Dinothrombium</taxon>
    </lineage>
</organism>
<accession>A0A3S3NIM6</accession>
<dbReference type="PANTHER" id="PTHR22739">
    <property type="entry name" value="STRIATED MUSCLE ACTIVATOR OF RHO-DEPENDENT SIGNALING-RELATED"/>
    <property type="match status" value="1"/>
</dbReference>
<sequence>MENVENADDEGPVFESINFADRIKLFQKKAEEHRKKQLENPFSEWEGPRPVNKLDKSDENYGRPVEGSKTDLRGKKAHESVSNEVRVLCQMIKDYGEELSDGSIVISFGDLFQLYTHISNKVVGILLRARKHGFVQFEGEMLFQRRDDNVPIRLVQMPS</sequence>
<dbReference type="InterPro" id="IPR027817">
    <property type="entry name" value="Costars_dom"/>
</dbReference>
<evidence type="ECO:0000313" key="7">
    <source>
        <dbReference type="Proteomes" id="UP000285301"/>
    </source>
</evidence>
<dbReference type="OrthoDB" id="9871914at2759"/>
<dbReference type="InterPro" id="IPR038095">
    <property type="entry name" value="Costars_sf"/>
</dbReference>
<dbReference type="InterPro" id="IPR026111">
    <property type="entry name" value="Abra"/>
</dbReference>
<reference evidence="3" key="2">
    <citation type="submission" date="2018-11" db="EMBL/GenBank/DDBJ databases">
        <title>Trombidioid mite genomics.</title>
        <authorList>
            <person name="Dong X."/>
        </authorList>
    </citation>
    <scope>NUCLEOTIDE SEQUENCE</scope>
    <source>
        <strain evidence="3">UoL-WK</strain>
    </source>
</reference>
<protein>
    <submittedName>
        <fullName evidence="3">Actin-binding Rho-activating protein-like protein</fullName>
    </submittedName>
</protein>
<keyword evidence="7" id="KW-1185">Reference proteome</keyword>
<name>A0A3S3NIM6_9ACAR</name>
<evidence type="ECO:0000256" key="1">
    <source>
        <dbReference type="SAM" id="MobiDB-lite"/>
    </source>
</evidence>
<feature type="compositionally biased region" description="Basic and acidic residues" evidence="1">
    <location>
        <begin position="52"/>
        <end position="77"/>
    </location>
</feature>
<evidence type="ECO:0000259" key="2">
    <source>
        <dbReference type="SMART" id="SM01283"/>
    </source>
</evidence>
<dbReference type="EMBL" id="NCKU01012253">
    <property type="protein sequence ID" value="RWS00137.1"/>
    <property type="molecule type" value="Genomic_DNA"/>
</dbReference>
<comment type="caution">
    <text evidence="3">The sequence shown here is derived from an EMBL/GenBank/DDBJ whole genome shotgun (WGS) entry which is preliminary data.</text>
</comment>
<evidence type="ECO:0000313" key="3">
    <source>
        <dbReference type="EMBL" id="RWS00137.1"/>
    </source>
</evidence>
<proteinExistence type="predicted"/>
<dbReference type="EMBL" id="NCKU01009580">
    <property type="protein sequence ID" value="RWS01233.1"/>
    <property type="molecule type" value="Genomic_DNA"/>
</dbReference>
<dbReference type="PANTHER" id="PTHR22739:SF7">
    <property type="entry name" value="EG:152A3.3 PROTEIN-RELATED"/>
    <property type="match status" value="1"/>
</dbReference>
<dbReference type="Gene3D" id="1.10.10.1540">
    <property type="entry name" value="Costar domain"/>
    <property type="match status" value="1"/>
</dbReference>
<dbReference type="EMBL" id="NCKU01009579">
    <property type="protein sequence ID" value="RWS01234.1"/>
    <property type="molecule type" value="Genomic_DNA"/>
</dbReference>
<feature type="region of interest" description="Disordered" evidence="1">
    <location>
        <begin position="35"/>
        <end position="77"/>
    </location>
</feature>
<evidence type="ECO:0000313" key="6">
    <source>
        <dbReference type="EMBL" id="RWS03049.1"/>
    </source>
</evidence>
<dbReference type="GO" id="GO:0045944">
    <property type="term" value="P:positive regulation of transcription by RNA polymerase II"/>
    <property type="evidence" value="ECO:0007669"/>
    <property type="project" value="TreeGrafter"/>
</dbReference>
<dbReference type="SMART" id="SM01283">
    <property type="entry name" value="Costars"/>
    <property type="match status" value="1"/>
</dbReference>
<dbReference type="GO" id="GO:0003779">
    <property type="term" value="F:actin binding"/>
    <property type="evidence" value="ECO:0007669"/>
    <property type="project" value="InterPro"/>
</dbReference>
<evidence type="ECO:0000313" key="4">
    <source>
        <dbReference type="EMBL" id="RWS01233.1"/>
    </source>
</evidence>
<reference evidence="3 7" key="1">
    <citation type="journal article" date="2018" name="Gigascience">
        <title>Genomes of trombidid mites reveal novel predicted allergens and laterally-transferred genes associated with secondary metabolism.</title>
        <authorList>
            <person name="Dong X."/>
            <person name="Chaisiri K."/>
            <person name="Xia D."/>
            <person name="Armstrong S.D."/>
            <person name="Fang Y."/>
            <person name="Donnelly M.J."/>
            <person name="Kadowaki T."/>
            <person name="McGarry J.W."/>
            <person name="Darby A.C."/>
            <person name="Makepeace B.L."/>
        </authorList>
    </citation>
    <scope>NUCLEOTIDE SEQUENCE [LARGE SCALE GENOMIC DNA]</scope>
    <source>
        <strain evidence="3">UoL-WK</strain>
    </source>
</reference>
<gene>
    <name evidence="5" type="ORF">B4U79_04733</name>
    <name evidence="4" type="ORF">B4U79_06343</name>
    <name evidence="6" type="ORF">B4U79_07748</name>
    <name evidence="3" type="ORF">B4U79_14336</name>
</gene>
<dbReference type="FunFam" id="1.10.10.1540:FF:000003">
    <property type="entry name" value="Uncharacterized protein, isoform B"/>
    <property type="match status" value="1"/>
</dbReference>
<dbReference type="EMBL" id="NCKU01006914">
    <property type="protein sequence ID" value="RWS03049.1"/>
    <property type="molecule type" value="Genomic_DNA"/>
</dbReference>
<evidence type="ECO:0000313" key="5">
    <source>
        <dbReference type="EMBL" id="RWS01234.1"/>
    </source>
</evidence>
<dbReference type="Pfam" id="PF14705">
    <property type="entry name" value="Costars"/>
    <property type="match status" value="1"/>
</dbReference>